<keyword evidence="1" id="KW-0472">Membrane</keyword>
<dbReference type="InterPro" id="IPR050640">
    <property type="entry name" value="Bact_2-comp_sensor_kinase"/>
</dbReference>
<dbReference type="EMBL" id="JABBGH010000002">
    <property type="protein sequence ID" value="NML65703.1"/>
    <property type="molecule type" value="Genomic_DNA"/>
</dbReference>
<gene>
    <name evidence="3" type="ORF">HHL22_10850</name>
</gene>
<proteinExistence type="predicted"/>
<keyword evidence="1" id="KW-1133">Transmembrane helix</keyword>
<accession>A0A7Y0AE74</accession>
<evidence type="ECO:0000256" key="1">
    <source>
        <dbReference type="SAM" id="Phobius"/>
    </source>
</evidence>
<dbReference type="AlphaFoldDB" id="A0A7Y0AE74"/>
<protein>
    <submittedName>
        <fullName evidence="3">Histidine kinase</fullName>
    </submittedName>
</protein>
<dbReference type="Gene3D" id="3.30.565.10">
    <property type="entry name" value="Histidine kinase-like ATPase, C-terminal domain"/>
    <property type="match status" value="1"/>
</dbReference>
<feature type="transmembrane region" description="Helical" evidence="1">
    <location>
        <begin position="79"/>
        <end position="96"/>
    </location>
</feature>
<keyword evidence="1" id="KW-0812">Transmembrane</keyword>
<feature type="transmembrane region" description="Helical" evidence="1">
    <location>
        <begin position="143"/>
        <end position="164"/>
    </location>
</feature>
<reference evidence="3 4" key="1">
    <citation type="submission" date="2020-04" db="EMBL/GenBank/DDBJ databases">
        <title>Hymenobacter polaris sp. nov., isolated from Arctic soil.</title>
        <authorList>
            <person name="Dahal R.H."/>
        </authorList>
    </citation>
    <scope>NUCLEOTIDE SEQUENCE [LARGE SCALE GENOMIC DNA]</scope>
    <source>
        <strain evidence="3 4">RP-2-7</strain>
    </source>
</reference>
<dbReference type="PANTHER" id="PTHR34220">
    <property type="entry name" value="SENSOR HISTIDINE KINASE YPDA"/>
    <property type="match status" value="1"/>
</dbReference>
<comment type="caution">
    <text evidence="3">The sequence shown here is derived from an EMBL/GenBank/DDBJ whole genome shotgun (WGS) entry which is preliminary data.</text>
</comment>
<dbReference type="InterPro" id="IPR010559">
    <property type="entry name" value="Sig_transdc_His_kin_internal"/>
</dbReference>
<dbReference type="InterPro" id="IPR036890">
    <property type="entry name" value="HATPase_C_sf"/>
</dbReference>
<evidence type="ECO:0000313" key="4">
    <source>
        <dbReference type="Proteomes" id="UP000559626"/>
    </source>
</evidence>
<keyword evidence="3" id="KW-0418">Kinase</keyword>
<feature type="transmembrane region" description="Helical" evidence="1">
    <location>
        <begin position="49"/>
        <end position="67"/>
    </location>
</feature>
<dbReference type="RefSeq" id="WP_169531202.1">
    <property type="nucleotide sequence ID" value="NZ_JABBGH010000002.1"/>
</dbReference>
<dbReference type="GO" id="GO:0016020">
    <property type="term" value="C:membrane"/>
    <property type="evidence" value="ECO:0007669"/>
    <property type="project" value="InterPro"/>
</dbReference>
<keyword evidence="4" id="KW-1185">Reference proteome</keyword>
<name>A0A7Y0AE74_9BACT</name>
<organism evidence="3 4">
    <name type="scientific">Hymenobacter polaris</name>
    <dbReference type="NCBI Taxonomy" id="2682546"/>
    <lineage>
        <taxon>Bacteria</taxon>
        <taxon>Pseudomonadati</taxon>
        <taxon>Bacteroidota</taxon>
        <taxon>Cytophagia</taxon>
        <taxon>Cytophagales</taxon>
        <taxon>Hymenobacteraceae</taxon>
        <taxon>Hymenobacter</taxon>
    </lineage>
</organism>
<dbReference type="Pfam" id="PF06580">
    <property type="entry name" value="His_kinase"/>
    <property type="match status" value="1"/>
</dbReference>
<dbReference type="GO" id="GO:0000155">
    <property type="term" value="F:phosphorelay sensor kinase activity"/>
    <property type="evidence" value="ECO:0007669"/>
    <property type="project" value="InterPro"/>
</dbReference>
<feature type="domain" description="Signal transduction histidine kinase internal region" evidence="2">
    <location>
        <begin position="181"/>
        <end position="256"/>
    </location>
</feature>
<sequence length="370" mass="42370">MQQATARPSRFPLVFEVLVWALYVGLYKYDHYMESFTKTHRADNGYLPYPQLIAFAMAATVYVIPYYRWLLPLLLRRRRYAWPLGLVAVLYLWWSIKLNTTLAAGAFVPVAAPPVLTEFYQRIFHNGIAHPFSIGLMYYSLNLLSLLLTDVLAFSCVGFVRVAFEQESRRREIEKEHAALQLEQLKAQLQPHFLFNTLNSIYGLSLAGSPDTPRFILLLSELMRYVLYDSGKERVALADEIAFMENYFELEQRKYEGARISFEASGEELAGQQVPPLLWLPLIENSFKHGRHHFSDDASVVATLTATPGQLCFVVENDMLPSPPPAAARRSGGIGLVNIRRRLQLYYPHAHDLTLTEHAGRYRAELLLRL</sequence>
<evidence type="ECO:0000259" key="2">
    <source>
        <dbReference type="Pfam" id="PF06580"/>
    </source>
</evidence>
<feature type="transmembrane region" description="Helical" evidence="1">
    <location>
        <begin position="12"/>
        <end position="29"/>
    </location>
</feature>
<dbReference type="Proteomes" id="UP000559626">
    <property type="component" value="Unassembled WGS sequence"/>
</dbReference>
<evidence type="ECO:0000313" key="3">
    <source>
        <dbReference type="EMBL" id="NML65703.1"/>
    </source>
</evidence>
<dbReference type="PANTHER" id="PTHR34220:SF7">
    <property type="entry name" value="SENSOR HISTIDINE KINASE YPDA"/>
    <property type="match status" value="1"/>
</dbReference>
<keyword evidence="3" id="KW-0808">Transferase</keyword>